<accession>A0A1Y1QDU8</accession>
<name>A0A1Y1QDU8_9GAMM</name>
<dbReference type="InterPro" id="IPR023137">
    <property type="entry name" value="BrxA_sf"/>
</dbReference>
<dbReference type="EMBL" id="MTEJ01000407">
    <property type="protein sequence ID" value="OQX03442.1"/>
    <property type="molecule type" value="Genomic_DNA"/>
</dbReference>
<gene>
    <name evidence="1" type="ORF">BWK73_39585</name>
</gene>
<sequence>MMNAKKYLGDLIGGGLLVAESRIVARTLLQNLSDAEWKHLFEVENILQKRSRHSSIRYARTIRRRITPLGKDFMQALLEASD</sequence>
<feature type="non-terminal residue" evidence="1">
    <location>
        <position position="82"/>
    </location>
</feature>
<reference evidence="1 2" key="1">
    <citation type="submission" date="2017-01" db="EMBL/GenBank/DDBJ databases">
        <title>Novel large sulfur bacteria in the metagenomes of groundwater-fed chemosynthetic microbial mats in the Lake Huron basin.</title>
        <authorList>
            <person name="Sharrar A.M."/>
            <person name="Flood B.E."/>
            <person name="Bailey J.V."/>
            <person name="Jones D.S."/>
            <person name="Biddanda B."/>
            <person name="Ruberg S.A."/>
            <person name="Marcus D.N."/>
            <person name="Dick G.J."/>
        </authorList>
    </citation>
    <scope>NUCLEOTIDE SEQUENCE [LARGE SCALE GENOMIC DNA]</scope>
    <source>
        <strain evidence="1">A8</strain>
    </source>
</reference>
<comment type="caution">
    <text evidence="1">The sequence shown here is derived from an EMBL/GenBank/DDBJ whole genome shotgun (WGS) entry which is preliminary data.</text>
</comment>
<evidence type="ECO:0000313" key="1">
    <source>
        <dbReference type="EMBL" id="OQX03442.1"/>
    </source>
</evidence>
<dbReference type="AlphaFoldDB" id="A0A1Y1QDU8"/>
<organism evidence="1 2">
    <name type="scientific">Thiothrix lacustris</name>
    <dbReference type="NCBI Taxonomy" id="525917"/>
    <lineage>
        <taxon>Bacteria</taxon>
        <taxon>Pseudomonadati</taxon>
        <taxon>Pseudomonadota</taxon>
        <taxon>Gammaproteobacteria</taxon>
        <taxon>Thiotrichales</taxon>
        <taxon>Thiotrichaceae</taxon>
        <taxon>Thiothrix</taxon>
    </lineage>
</organism>
<proteinExistence type="predicted"/>
<dbReference type="Gene3D" id="1.10.3540.10">
    <property type="entry name" value="uncharacterized protein from magnetospirillum magneticum domain"/>
    <property type="match status" value="1"/>
</dbReference>
<dbReference type="InterPro" id="IPR014948">
    <property type="entry name" value="BrxA"/>
</dbReference>
<evidence type="ECO:0000313" key="2">
    <source>
        <dbReference type="Proteomes" id="UP000192491"/>
    </source>
</evidence>
<dbReference type="Pfam" id="PF08849">
    <property type="entry name" value="BrxA"/>
    <property type="match status" value="1"/>
</dbReference>
<dbReference type="Proteomes" id="UP000192491">
    <property type="component" value="Unassembled WGS sequence"/>
</dbReference>
<protein>
    <submittedName>
        <fullName evidence="1">Uncharacterized protein</fullName>
    </submittedName>
</protein>